<dbReference type="SUPFAM" id="SSF53335">
    <property type="entry name" value="S-adenosyl-L-methionine-dependent methyltransferases"/>
    <property type="match status" value="1"/>
</dbReference>
<dbReference type="PANTHER" id="PTHR11061">
    <property type="entry name" value="RNA M5U METHYLTRANSFERASE"/>
    <property type="match status" value="1"/>
</dbReference>
<evidence type="ECO:0000313" key="6">
    <source>
        <dbReference type="EMBL" id="RIA45886.1"/>
    </source>
</evidence>
<evidence type="ECO:0000256" key="5">
    <source>
        <dbReference type="PROSITE-ProRule" id="PRU10015"/>
    </source>
</evidence>
<keyword evidence="2 4" id="KW-0808">Transferase</keyword>
<proteinExistence type="inferred from homology"/>
<evidence type="ECO:0000256" key="3">
    <source>
        <dbReference type="ARBA" id="ARBA00022691"/>
    </source>
</evidence>
<protein>
    <submittedName>
        <fullName evidence="6">23S rRNA m(5)U-1939 methyltransferase</fullName>
    </submittedName>
</protein>
<evidence type="ECO:0000256" key="1">
    <source>
        <dbReference type="ARBA" id="ARBA00022603"/>
    </source>
</evidence>
<dbReference type="GO" id="GO:0070475">
    <property type="term" value="P:rRNA base methylation"/>
    <property type="evidence" value="ECO:0007669"/>
    <property type="project" value="TreeGrafter"/>
</dbReference>
<feature type="binding site" evidence="4">
    <location>
        <position position="281"/>
    </location>
    <ligand>
        <name>S-adenosyl-L-methionine</name>
        <dbReference type="ChEBI" id="CHEBI:59789"/>
    </ligand>
</feature>
<gene>
    <name evidence="6" type="ORF">DFR49_0414</name>
</gene>
<keyword evidence="7" id="KW-1185">Reference proteome</keyword>
<feature type="binding site" evidence="4">
    <location>
        <position position="327"/>
    </location>
    <ligand>
        <name>S-adenosyl-L-methionine</name>
        <dbReference type="ChEBI" id="CHEBI:59789"/>
    </ligand>
</feature>
<organism evidence="6 7">
    <name type="scientific">Hephaestia caeni</name>
    <dbReference type="NCBI Taxonomy" id="645617"/>
    <lineage>
        <taxon>Bacteria</taxon>
        <taxon>Pseudomonadati</taxon>
        <taxon>Pseudomonadota</taxon>
        <taxon>Alphaproteobacteria</taxon>
        <taxon>Sphingomonadales</taxon>
        <taxon>Sphingomonadaceae</taxon>
        <taxon>Hephaestia</taxon>
    </lineage>
</organism>
<dbReference type="Gene3D" id="3.40.50.150">
    <property type="entry name" value="Vaccinia Virus protein VP39"/>
    <property type="match status" value="1"/>
</dbReference>
<dbReference type="AlphaFoldDB" id="A0A397P8J4"/>
<feature type="active site" description="Nucleophile" evidence="4">
    <location>
        <position position="353"/>
    </location>
</feature>
<dbReference type="InterPro" id="IPR029063">
    <property type="entry name" value="SAM-dependent_MTases_sf"/>
</dbReference>
<dbReference type="InterPro" id="IPR010280">
    <property type="entry name" value="U5_MeTrfase_fam"/>
</dbReference>
<dbReference type="PROSITE" id="PS51687">
    <property type="entry name" value="SAM_MT_RNA_M5U"/>
    <property type="match status" value="1"/>
</dbReference>
<accession>A0A397P8J4</accession>
<dbReference type="PROSITE" id="PS01230">
    <property type="entry name" value="TRMA_1"/>
    <property type="match status" value="1"/>
</dbReference>
<sequence length="397" mass="42578">MSDDEIVRVAARGEGMTEAGRAVPLAAPGDRLTPTGDVLPGPHHLTPPCKHYPRCGGCQLQHLDDSAYARYLVERIEGALAAQGLETDIRPPPLSPDRSRRRAVLHAERRGRQVWIGFTEARSHALVDMEQCWVIAPDLFDLVQPLRGLLAAILPGSRRANLTLTRTDQGLDVLIEGIEADGLAAAEGLTAFAQRHNLARLAIDSGYGPEARWEPEPVTITLGGVPVSFPPAAFLQATPEGEAALVAAVREAIGPATTTADLFAGLGTFALSIPGKVYAAEAARDASLGLKAAAARAQRPVFVEHRDLYRRPLTADELGRFEAVVLDPPRAGAREQATALAQSTAPKIAYVSCNPSTFARDAKELVEGGYTLDWIQPVGQFRWSTHVELAARLSRQG</sequence>
<feature type="binding site" evidence="4">
    <location>
        <position position="263"/>
    </location>
    <ligand>
        <name>S-adenosyl-L-methionine</name>
        <dbReference type="ChEBI" id="CHEBI:59789"/>
    </ligand>
</feature>
<comment type="similarity">
    <text evidence="4">Belongs to the class I-like SAM-binding methyltransferase superfamily. RNA M5U methyltransferase family.</text>
</comment>
<dbReference type="PANTHER" id="PTHR11061:SF49">
    <property type="entry name" value="23S RRNA (URACIL(1939)-C(5))-METHYLTRANSFERASE RLMD"/>
    <property type="match status" value="1"/>
</dbReference>
<dbReference type="Gene3D" id="2.40.50.1070">
    <property type="match status" value="1"/>
</dbReference>
<dbReference type="Proteomes" id="UP000266568">
    <property type="component" value="Unassembled WGS sequence"/>
</dbReference>
<dbReference type="InterPro" id="IPR030390">
    <property type="entry name" value="MeTrfase_TrmA_AS"/>
</dbReference>
<feature type="binding site" evidence="4">
    <location>
        <position position="236"/>
    </location>
    <ligand>
        <name>S-adenosyl-L-methionine</name>
        <dbReference type="ChEBI" id="CHEBI:59789"/>
    </ligand>
</feature>
<keyword evidence="1 4" id="KW-0489">Methyltransferase</keyword>
<dbReference type="RefSeq" id="WP_245968195.1">
    <property type="nucleotide sequence ID" value="NZ_QXDC01000002.1"/>
</dbReference>
<dbReference type="Pfam" id="PF05958">
    <property type="entry name" value="tRNA_U5-meth_tr"/>
    <property type="match status" value="1"/>
</dbReference>
<comment type="caution">
    <text evidence="6">The sequence shown here is derived from an EMBL/GenBank/DDBJ whole genome shotgun (WGS) entry which is preliminary data.</text>
</comment>
<keyword evidence="3 4" id="KW-0949">S-adenosyl-L-methionine</keyword>
<dbReference type="GO" id="GO:0070041">
    <property type="term" value="F:rRNA (uridine-C5-)-methyltransferase activity"/>
    <property type="evidence" value="ECO:0007669"/>
    <property type="project" value="TreeGrafter"/>
</dbReference>
<name>A0A397P8J4_9SPHN</name>
<evidence type="ECO:0000256" key="2">
    <source>
        <dbReference type="ARBA" id="ARBA00022679"/>
    </source>
</evidence>
<evidence type="ECO:0000256" key="4">
    <source>
        <dbReference type="PROSITE-ProRule" id="PRU01024"/>
    </source>
</evidence>
<evidence type="ECO:0000313" key="7">
    <source>
        <dbReference type="Proteomes" id="UP000266568"/>
    </source>
</evidence>
<reference evidence="6 7" key="1">
    <citation type="submission" date="2018-08" db="EMBL/GenBank/DDBJ databases">
        <title>Genomic Encyclopedia of Type Strains, Phase IV (KMG-IV): sequencing the most valuable type-strain genomes for metagenomic binning, comparative biology and taxonomic classification.</title>
        <authorList>
            <person name="Goeker M."/>
        </authorList>
    </citation>
    <scope>NUCLEOTIDE SEQUENCE [LARGE SCALE GENOMIC DNA]</scope>
    <source>
        <strain evidence="6 7">DSM 25527</strain>
    </source>
</reference>
<feature type="active site" evidence="5">
    <location>
        <position position="353"/>
    </location>
</feature>
<dbReference type="EMBL" id="QXDC01000002">
    <property type="protein sequence ID" value="RIA45886.1"/>
    <property type="molecule type" value="Genomic_DNA"/>
</dbReference>